<sequence>MLDNHIDLSSVEFEEIVNMTDIFLTNIKENVNNASRINENKVASEDKI</sequence>
<comment type="caution">
    <text evidence="1">The sequence shown here is derived from an EMBL/GenBank/DDBJ whole genome shotgun (WGS) entry which is preliminary data.</text>
</comment>
<feature type="non-terminal residue" evidence="1">
    <location>
        <position position="1"/>
    </location>
</feature>
<reference evidence="1" key="1">
    <citation type="submission" date="2021-06" db="EMBL/GenBank/DDBJ databases">
        <authorList>
            <person name="Kallberg Y."/>
            <person name="Tangrot J."/>
            <person name="Rosling A."/>
        </authorList>
    </citation>
    <scope>NUCLEOTIDE SEQUENCE</scope>
    <source>
        <strain evidence="1">IN212</strain>
    </source>
</reference>
<organism evidence="1 2">
    <name type="scientific">Racocetra fulgida</name>
    <dbReference type="NCBI Taxonomy" id="60492"/>
    <lineage>
        <taxon>Eukaryota</taxon>
        <taxon>Fungi</taxon>
        <taxon>Fungi incertae sedis</taxon>
        <taxon>Mucoromycota</taxon>
        <taxon>Glomeromycotina</taxon>
        <taxon>Glomeromycetes</taxon>
        <taxon>Diversisporales</taxon>
        <taxon>Gigasporaceae</taxon>
        <taxon>Racocetra</taxon>
    </lineage>
</organism>
<keyword evidence="2" id="KW-1185">Reference proteome</keyword>
<dbReference type="AlphaFoldDB" id="A0A9N9J3L6"/>
<dbReference type="EMBL" id="CAJVPZ010041005">
    <property type="protein sequence ID" value="CAG8760829.1"/>
    <property type="molecule type" value="Genomic_DNA"/>
</dbReference>
<name>A0A9N9J3L6_9GLOM</name>
<dbReference type="Proteomes" id="UP000789396">
    <property type="component" value="Unassembled WGS sequence"/>
</dbReference>
<evidence type="ECO:0000313" key="1">
    <source>
        <dbReference type="EMBL" id="CAG8760829.1"/>
    </source>
</evidence>
<protein>
    <submittedName>
        <fullName evidence="1">13574_t:CDS:1</fullName>
    </submittedName>
</protein>
<gene>
    <name evidence="1" type="ORF">RFULGI_LOCUS14295</name>
</gene>
<feature type="non-terminal residue" evidence="1">
    <location>
        <position position="48"/>
    </location>
</feature>
<evidence type="ECO:0000313" key="2">
    <source>
        <dbReference type="Proteomes" id="UP000789396"/>
    </source>
</evidence>
<proteinExistence type="predicted"/>
<accession>A0A9N9J3L6</accession>